<dbReference type="InterPro" id="IPR025345">
    <property type="entry name" value="DUF4249"/>
</dbReference>
<dbReference type="RefSeq" id="WP_089661151.1">
    <property type="nucleotide sequence ID" value="NZ_LT629745.1"/>
</dbReference>
<dbReference type="Proteomes" id="UP000198858">
    <property type="component" value="Chromosome I"/>
</dbReference>
<dbReference type="Pfam" id="PF14054">
    <property type="entry name" value="DUF4249"/>
    <property type="match status" value="1"/>
</dbReference>
<proteinExistence type="predicted"/>
<keyword evidence="2" id="KW-1185">Reference proteome</keyword>
<sequence>MKKIKFYIPFLAVLIFSSCEEVVQVDLEESEPRLVIEASIIWLKGTSGMEQRIILTETSPFYDEEVIPVENAQVKISSVNGEIFDFSYSQQGNYINTGFDPQLNEIYELEIIYNDQVYTATETLLPVVPIDYVEQTESGGFAGDEIEVKAYYTDPAETEDYYLFKFFNDDVSLEFYEDEFTNGNQIFGYYSDEDIEENDVIQIEIQGISRSYYDYLFILRSQVGSNDGGPFETMPATVKGNIVNRTNPDNYPLGYFRLSEADSTSYTVQ</sequence>
<name>A0A1H1L197_9FLAO</name>
<dbReference type="EMBL" id="LT629745">
    <property type="protein sequence ID" value="SDR68364.1"/>
    <property type="molecule type" value="Genomic_DNA"/>
</dbReference>
<organism evidence="1 2">
    <name type="scientific">Christiangramia echinicola</name>
    <dbReference type="NCBI Taxonomy" id="279359"/>
    <lineage>
        <taxon>Bacteria</taxon>
        <taxon>Pseudomonadati</taxon>
        <taxon>Bacteroidota</taxon>
        <taxon>Flavobacteriia</taxon>
        <taxon>Flavobacteriales</taxon>
        <taxon>Flavobacteriaceae</taxon>
        <taxon>Christiangramia</taxon>
    </lineage>
</organism>
<dbReference type="PROSITE" id="PS51257">
    <property type="entry name" value="PROKAR_LIPOPROTEIN"/>
    <property type="match status" value="1"/>
</dbReference>
<evidence type="ECO:0000313" key="1">
    <source>
        <dbReference type="EMBL" id="SDR68364.1"/>
    </source>
</evidence>
<accession>A0A1H1L197</accession>
<dbReference type="AlphaFoldDB" id="A0A1H1L197"/>
<evidence type="ECO:0008006" key="3">
    <source>
        <dbReference type="Google" id="ProtNLM"/>
    </source>
</evidence>
<evidence type="ECO:0000313" key="2">
    <source>
        <dbReference type="Proteomes" id="UP000198858"/>
    </source>
</evidence>
<reference evidence="1 2" key="1">
    <citation type="submission" date="2016-10" db="EMBL/GenBank/DDBJ databases">
        <authorList>
            <person name="Varghese N."/>
            <person name="Submissions S."/>
        </authorList>
    </citation>
    <scope>NUCLEOTIDE SEQUENCE [LARGE SCALE GENOMIC DNA]</scope>
    <source>
        <strain evidence="1 2">Mar_2010_102</strain>
    </source>
</reference>
<dbReference type="STRING" id="1250231.SAMN04488552_0486"/>
<protein>
    <recommendedName>
        <fullName evidence="3">DUF4249 domain-containing protein</fullName>
    </recommendedName>
</protein>
<gene>
    <name evidence="1" type="ORF">SAMN04488552_0486</name>
</gene>